<dbReference type="RefSeq" id="XP_007766923.1">
    <property type="nucleotide sequence ID" value="XM_007768733.1"/>
</dbReference>
<evidence type="ECO:0000256" key="1">
    <source>
        <dbReference type="SAM" id="MobiDB-lite"/>
    </source>
</evidence>
<dbReference type="Gene3D" id="1.10.472.80">
    <property type="entry name" value="Ypt/Rab-GAP domain of gyp1p, domain 3"/>
    <property type="match status" value="1"/>
</dbReference>
<dbReference type="FunFam" id="1.10.8.270:FF:000037">
    <property type="entry name" value="TBC1 domain family member 22A"/>
    <property type="match status" value="1"/>
</dbReference>
<dbReference type="KEGG" id="cput:CONPUDRAFT_121397"/>
<protein>
    <submittedName>
        <fullName evidence="3">RabGAP TBC</fullName>
    </submittedName>
</protein>
<sequence length="397" mass="45833">MVVGDFDPDESEQTHSNKPAPPSTLKPDVDKIVNDPFVSIHKSTEPEANNPPKAVRSASPSDSAKLMRERSIRTNRRLRFIECLRKDDINIAELRKLAWAGTPSTLRPVVWPLLLGYLPLAAPARSATLTRKREEYRSLVELAFKKERQGLDQQIWHQIEIDVPRTRPGTRLWMQEHTQRSLERILYVWAIRHPASGYVQGINDLVTPFFQVFLSAYIDSDPEQFDAALLPENVRDAVEADSFWCLSRLLDGIQDNYIATQPGIQRSVKRMAELVARIDAPLYAHLESESVEFMQFAFRWMNCLLMREISVQNTIRMWDTYLAEGTDAFSQFHLYVCSAFLVKWSEKLRKMDFQGIIMFLQSPPTQDWDDHEIEMLLSEAFVLNSIWHNAQSHFGAK</sequence>
<dbReference type="OMA" id="SCYNIFN"/>
<feature type="domain" description="Rab-GAP TBC" evidence="2">
    <location>
        <begin position="101"/>
        <end position="325"/>
    </location>
</feature>
<dbReference type="AlphaFoldDB" id="A0A5M3MV88"/>
<organism evidence="3 4">
    <name type="scientific">Coniophora puteana (strain RWD-64-598)</name>
    <name type="common">Brown rot fungus</name>
    <dbReference type="NCBI Taxonomy" id="741705"/>
    <lineage>
        <taxon>Eukaryota</taxon>
        <taxon>Fungi</taxon>
        <taxon>Dikarya</taxon>
        <taxon>Basidiomycota</taxon>
        <taxon>Agaricomycotina</taxon>
        <taxon>Agaricomycetes</taxon>
        <taxon>Agaricomycetidae</taxon>
        <taxon>Boletales</taxon>
        <taxon>Coniophorineae</taxon>
        <taxon>Coniophoraceae</taxon>
        <taxon>Coniophora</taxon>
    </lineage>
</organism>
<dbReference type="GO" id="GO:0005096">
    <property type="term" value="F:GTPase activator activity"/>
    <property type="evidence" value="ECO:0007669"/>
    <property type="project" value="TreeGrafter"/>
</dbReference>
<dbReference type="Pfam" id="PF00566">
    <property type="entry name" value="RabGAP-TBC"/>
    <property type="match status" value="1"/>
</dbReference>
<comment type="caution">
    <text evidence="3">The sequence shown here is derived from an EMBL/GenBank/DDBJ whole genome shotgun (WGS) entry which is preliminary data.</text>
</comment>
<dbReference type="GO" id="GO:0005794">
    <property type="term" value="C:Golgi apparatus"/>
    <property type="evidence" value="ECO:0007669"/>
    <property type="project" value="TreeGrafter"/>
</dbReference>
<dbReference type="Gene3D" id="1.10.10.750">
    <property type="entry name" value="Ypt/Rab-GAP domain of gyp1p, domain 1"/>
    <property type="match status" value="1"/>
</dbReference>
<dbReference type="InterPro" id="IPR000195">
    <property type="entry name" value="Rab-GAP-TBC_dom"/>
</dbReference>
<feature type="compositionally biased region" description="Acidic residues" evidence="1">
    <location>
        <begin position="1"/>
        <end position="11"/>
    </location>
</feature>
<dbReference type="InterPro" id="IPR035969">
    <property type="entry name" value="Rab-GAP_TBC_sf"/>
</dbReference>
<dbReference type="OrthoDB" id="26371at2759"/>
<keyword evidence="4" id="KW-1185">Reference proteome</keyword>
<dbReference type="PANTHER" id="PTHR22957:SF26">
    <property type="entry name" value="LD44506P"/>
    <property type="match status" value="1"/>
</dbReference>
<evidence type="ECO:0000313" key="3">
    <source>
        <dbReference type="EMBL" id="EIW83059.1"/>
    </source>
</evidence>
<dbReference type="PROSITE" id="PS50086">
    <property type="entry name" value="TBC_RABGAP"/>
    <property type="match status" value="1"/>
</dbReference>
<dbReference type="Gene3D" id="1.10.8.270">
    <property type="entry name" value="putative rabgap domain of human tbc1 domain family member 14 like domains"/>
    <property type="match status" value="1"/>
</dbReference>
<name>A0A5M3MV88_CONPW</name>
<dbReference type="Proteomes" id="UP000053558">
    <property type="component" value="Unassembled WGS sequence"/>
</dbReference>
<gene>
    <name evidence="3" type="ORF">CONPUDRAFT_121397</name>
</gene>
<proteinExistence type="predicted"/>
<dbReference type="SMART" id="SM00164">
    <property type="entry name" value="TBC"/>
    <property type="match status" value="1"/>
</dbReference>
<reference evidence="4" key="1">
    <citation type="journal article" date="2012" name="Science">
        <title>The Paleozoic origin of enzymatic lignin decomposition reconstructed from 31 fungal genomes.</title>
        <authorList>
            <person name="Floudas D."/>
            <person name="Binder M."/>
            <person name="Riley R."/>
            <person name="Barry K."/>
            <person name="Blanchette R.A."/>
            <person name="Henrissat B."/>
            <person name="Martinez A.T."/>
            <person name="Otillar R."/>
            <person name="Spatafora J.W."/>
            <person name="Yadav J.S."/>
            <person name="Aerts A."/>
            <person name="Benoit I."/>
            <person name="Boyd A."/>
            <person name="Carlson A."/>
            <person name="Copeland A."/>
            <person name="Coutinho P.M."/>
            <person name="de Vries R.P."/>
            <person name="Ferreira P."/>
            <person name="Findley K."/>
            <person name="Foster B."/>
            <person name="Gaskell J."/>
            <person name="Glotzer D."/>
            <person name="Gorecki P."/>
            <person name="Heitman J."/>
            <person name="Hesse C."/>
            <person name="Hori C."/>
            <person name="Igarashi K."/>
            <person name="Jurgens J.A."/>
            <person name="Kallen N."/>
            <person name="Kersten P."/>
            <person name="Kohler A."/>
            <person name="Kuees U."/>
            <person name="Kumar T.K.A."/>
            <person name="Kuo A."/>
            <person name="LaButti K."/>
            <person name="Larrondo L.F."/>
            <person name="Lindquist E."/>
            <person name="Ling A."/>
            <person name="Lombard V."/>
            <person name="Lucas S."/>
            <person name="Lundell T."/>
            <person name="Martin R."/>
            <person name="McLaughlin D.J."/>
            <person name="Morgenstern I."/>
            <person name="Morin E."/>
            <person name="Murat C."/>
            <person name="Nagy L.G."/>
            <person name="Nolan M."/>
            <person name="Ohm R.A."/>
            <person name="Patyshakuliyeva A."/>
            <person name="Rokas A."/>
            <person name="Ruiz-Duenas F.J."/>
            <person name="Sabat G."/>
            <person name="Salamov A."/>
            <person name="Samejima M."/>
            <person name="Schmutz J."/>
            <person name="Slot J.C."/>
            <person name="St John F."/>
            <person name="Stenlid J."/>
            <person name="Sun H."/>
            <person name="Sun S."/>
            <person name="Syed K."/>
            <person name="Tsang A."/>
            <person name="Wiebenga A."/>
            <person name="Young D."/>
            <person name="Pisabarro A."/>
            <person name="Eastwood D.C."/>
            <person name="Martin F."/>
            <person name="Cullen D."/>
            <person name="Grigoriev I.V."/>
            <person name="Hibbett D.S."/>
        </authorList>
    </citation>
    <scope>NUCLEOTIDE SEQUENCE [LARGE SCALE GENOMIC DNA]</scope>
    <source>
        <strain evidence="4">RWD-64-598 SS2</strain>
    </source>
</reference>
<evidence type="ECO:0000313" key="4">
    <source>
        <dbReference type="Proteomes" id="UP000053558"/>
    </source>
</evidence>
<dbReference type="PANTHER" id="PTHR22957">
    <property type="entry name" value="TBC1 DOMAIN FAMILY MEMBER GTPASE-ACTIVATING PROTEIN"/>
    <property type="match status" value="1"/>
</dbReference>
<dbReference type="EMBL" id="JH711576">
    <property type="protein sequence ID" value="EIW83059.1"/>
    <property type="molecule type" value="Genomic_DNA"/>
</dbReference>
<evidence type="ECO:0000259" key="2">
    <source>
        <dbReference type="PROSITE" id="PS50086"/>
    </source>
</evidence>
<accession>A0A5M3MV88</accession>
<dbReference type="FunFam" id="1.10.472.80:FF:000001">
    <property type="entry name" value="TBC1 domain family member 22B"/>
    <property type="match status" value="1"/>
</dbReference>
<feature type="region of interest" description="Disordered" evidence="1">
    <location>
        <begin position="1"/>
        <end position="69"/>
    </location>
</feature>
<dbReference type="GeneID" id="19199610"/>
<dbReference type="SUPFAM" id="SSF47923">
    <property type="entry name" value="Ypt/Rab-GAP domain of gyp1p"/>
    <property type="match status" value="2"/>
</dbReference>